<dbReference type="Proteomes" id="UP001159042">
    <property type="component" value="Unassembled WGS sequence"/>
</dbReference>
<organism evidence="1 2">
    <name type="scientific">Exocentrus adspersus</name>
    <dbReference type="NCBI Taxonomy" id="1586481"/>
    <lineage>
        <taxon>Eukaryota</taxon>
        <taxon>Metazoa</taxon>
        <taxon>Ecdysozoa</taxon>
        <taxon>Arthropoda</taxon>
        <taxon>Hexapoda</taxon>
        <taxon>Insecta</taxon>
        <taxon>Pterygota</taxon>
        <taxon>Neoptera</taxon>
        <taxon>Endopterygota</taxon>
        <taxon>Coleoptera</taxon>
        <taxon>Polyphaga</taxon>
        <taxon>Cucujiformia</taxon>
        <taxon>Chrysomeloidea</taxon>
        <taxon>Cerambycidae</taxon>
        <taxon>Lamiinae</taxon>
        <taxon>Acanthocinini</taxon>
        <taxon>Exocentrus</taxon>
    </lineage>
</organism>
<gene>
    <name evidence="1" type="ORF">NQ315_003231</name>
</gene>
<keyword evidence="2" id="KW-1185">Reference proteome</keyword>
<evidence type="ECO:0000313" key="1">
    <source>
        <dbReference type="EMBL" id="KAJ8915468.1"/>
    </source>
</evidence>
<dbReference type="AlphaFoldDB" id="A0AAV8VMG6"/>
<name>A0AAV8VMG6_9CUCU</name>
<proteinExistence type="predicted"/>
<dbReference type="EMBL" id="JANEYG010000053">
    <property type="protein sequence ID" value="KAJ8915468.1"/>
    <property type="molecule type" value="Genomic_DNA"/>
</dbReference>
<reference evidence="1 2" key="1">
    <citation type="journal article" date="2023" name="Insect Mol. Biol.">
        <title>Genome sequencing provides insights into the evolution of gene families encoding plant cell wall-degrading enzymes in longhorned beetles.</title>
        <authorList>
            <person name="Shin N.R."/>
            <person name="Okamura Y."/>
            <person name="Kirsch R."/>
            <person name="Pauchet Y."/>
        </authorList>
    </citation>
    <scope>NUCLEOTIDE SEQUENCE [LARGE SCALE GENOMIC DNA]</scope>
    <source>
        <strain evidence="1">EAD_L_NR</strain>
    </source>
</reference>
<sequence>MTNVRVPKMLMEWIIGGKRRKGRPKARWKVEVEKDLQQLQTREWKDNTQDRTKWRCIVHKAIGLQSCREFIISEYEHISKNSSDSCNKLIYRIEAIL</sequence>
<accession>A0AAV8VMG6</accession>
<comment type="caution">
    <text evidence="1">The sequence shown here is derived from an EMBL/GenBank/DDBJ whole genome shotgun (WGS) entry which is preliminary data.</text>
</comment>
<evidence type="ECO:0000313" key="2">
    <source>
        <dbReference type="Proteomes" id="UP001159042"/>
    </source>
</evidence>
<protein>
    <submittedName>
        <fullName evidence="1">Uncharacterized protein</fullName>
    </submittedName>
</protein>